<organism evidence="2 3">
    <name type="scientific">Phytohabitans flavus</name>
    <dbReference type="NCBI Taxonomy" id="1076124"/>
    <lineage>
        <taxon>Bacteria</taxon>
        <taxon>Bacillati</taxon>
        <taxon>Actinomycetota</taxon>
        <taxon>Actinomycetes</taxon>
        <taxon>Micromonosporales</taxon>
        <taxon>Micromonosporaceae</taxon>
    </lineage>
</organism>
<dbReference type="EMBL" id="AP022870">
    <property type="protein sequence ID" value="BCB77517.1"/>
    <property type="molecule type" value="Genomic_DNA"/>
</dbReference>
<dbReference type="InterPro" id="IPR005502">
    <property type="entry name" value="Ribosyl_crysJ1"/>
</dbReference>
<dbReference type="SUPFAM" id="SSF101478">
    <property type="entry name" value="ADP-ribosylglycohydrolase"/>
    <property type="match status" value="1"/>
</dbReference>
<evidence type="ECO:0000313" key="3">
    <source>
        <dbReference type="Proteomes" id="UP000502508"/>
    </source>
</evidence>
<dbReference type="PANTHER" id="PTHR16222:SF12">
    <property type="entry name" value="ADP-RIBOSYLGLYCOHYDROLASE-RELATED"/>
    <property type="match status" value="1"/>
</dbReference>
<keyword evidence="1" id="KW-0460">Magnesium</keyword>
<dbReference type="KEGG" id="pfla:Pflav_039270"/>
<dbReference type="GO" id="GO:0016787">
    <property type="term" value="F:hydrolase activity"/>
    <property type="evidence" value="ECO:0007669"/>
    <property type="project" value="UniProtKB-KW"/>
</dbReference>
<comment type="cofactor">
    <cofactor evidence="1">
        <name>Mg(2+)</name>
        <dbReference type="ChEBI" id="CHEBI:18420"/>
    </cofactor>
    <text evidence="1">Binds 2 magnesium ions per subunit.</text>
</comment>
<gene>
    <name evidence="2" type="ORF">Pflav_039270</name>
</gene>
<dbReference type="Pfam" id="PF03747">
    <property type="entry name" value="ADP_ribosyl_GH"/>
    <property type="match status" value="1"/>
</dbReference>
<feature type="binding site" evidence="1">
    <location>
        <position position="302"/>
    </location>
    <ligand>
        <name>Mg(2+)</name>
        <dbReference type="ChEBI" id="CHEBI:18420"/>
        <label>2</label>
    </ligand>
</feature>
<dbReference type="RefSeq" id="WP_173037267.1">
    <property type="nucleotide sequence ID" value="NZ_AP022870.1"/>
</dbReference>
<feature type="binding site" evidence="1">
    <location>
        <position position="303"/>
    </location>
    <ligand>
        <name>Mg(2+)</name>
        <dbReference type="ChEBI" id="CHEBI:18420"/>
        <label>1</label>
    </ligand>
</feature>
<evidence type="ECO:0000256" key="1">
    <source>
        <dbReference type="PIRSR" id="PIRSR605502-1"/>
    </source>
</evidence>
<sequence>MIDFDRAALERFRSRVRGCLVGGAVGDALGAPVEFMHLDRIRDEYGPDGLTDIVTGDSGVALVTDDTQMTLFTVDGLIRASVRADRGVVHPPSVVYRAYLRWLDTQRLPAPPPDVSGWLAAQPWLYNRRAPGNACLSGLSSPGMGTPHQPKNPDSKGCGTVMRSAPFGLYPQPSATPEAVFDLSVKCATQTHGHPTGYLAAGAFAAIIRTLVDGEDLRAAVTVALDLLATRTGHEETTAALRSALVAADDNPRSPDAIERLGGAWIAEEALAIGVYCALSYPDPAEVREALLLSVNHSGDSDSTGSICGNILGTWHGETALPPDWVAVVEGRGAILELADDWAMEQTQSPQLHGDHGPYTEWLRRYPA</sequence>
<reference evidence="2 3" key="2">
    <citation type="submission" date="2020-03" db="EMBL/GenBank/DDBJ databases">
        <authorList>
            <person name="Ichikawa N."/>
            <person name="Kimura A."/>
            <person name="Kitahashi Y."/>
            <person name="Uohara A."/>
        </authorList>
    </citation>
    <scope>NUCLEOTIDE SEQUENCE [LARGE SCALE GENOMIC DNA]</scope>
    <source>
        <strain evidence="2 3">NBRC 107702</strain>
    </source>
</reference>
<name>A0A6F8XUP9_9ACTN</name>
<protein>
    <submittedName>
        <fullName evidence="2">ADP-ribosylglycohydrolase</fullName>
    </submittedName>
</protein>
<feature type="binding site" evidence="1">
    <location>
        <position position="66"/>
    </location>
    <ligand>
        <name>Mg(2+)</name>
        <dbReference type="ChEBI" id="CHEBI:18420"/>
        <label>1</label>
    </ligand>
</feature>
<feature type="binding site" evidence="1">
    <location>
        <position position="64"/>
    </location>
    <ligand>
        <name>Mg(2+)</name>
        <dbReference type="ChEBI" id="CHEBI:18420"/>
        <label>1</label>
    </ligand>
</feature>
<proteinExistence type="predicted"/>
<dbReference type="Proteomes" id="UP000502508">
    <property type="component" value="Chromosome"/>
</dbReference>
<dbReference type="AlphaFoldDB" id="A0A6F8XUP9"/>
<dbReference type="PANTHER" id="PTHR16222">
    <property type="entry name" value="ADP-RIBOSYLGLYCOHYDROLASE"/>
    <property type="match status" value="1"/>
</dbReference>
<feature type="binding site" evidence="1">
    <location>
        <position position="300"/>
    </location>
    <ligand>
        <name>Mg(2+)</name>
        <dbReference type="ChEBI" id="CHEBI:18420"/>
        <label>1</label>
    </ligand>
</feature>
<feature type="binding site" evidence="1">
    <location>
        <position position="65"/>
    </location>
    <ligand>
        <name>Mg(2+)</name>
        <dbReference type="ChEBI" id="CHEBI:18420"/>
        <label>1</label>
    </ligand>
</feature>
<keyword evidence="1" id="KW-0479">Metal-binding</keyword>
<dbReference type="InterPro" id="IPR036705">
    <property type="entry name" value="Ribosyl_crysJ1_sf"/>
</dbReference>
<dbReference type="GO" id="GO:0046872">
    <property type="term" value="F:metal ion binding"/>
    <property type="evidence" value="ECO:0007669"/>
    <property type="project" value="UniProtKB-KW"/>
</dbReference>
<accession>A0A6F8XUP9</accession>
<keyword evidence="3" id="KW-1185">Reference proteome</keyword>
<keyword evidence="2" id="KW-0378">Hydrolase</keyword>
<dbReference type="Gene3D" id="1.10.4080.10">
    <property type="entry name" value="ADP-ribosylation/Crystallin J1"/>
    <property type="match status" value="1"/>
</dbReference>
<dbReference type="InterPro" id="IPR050792">
    <property type="entry name" value="ADP-ribosylglycohydrolase"/>
</dbReference>
<evidence type="ECO:0000313" key="2">
    <source>
        <dbReference type="EMBL" id="BCB77517.1"/>
    </source>
</evidence>
<reference evidence="2 3" key="1">
    <citation type="submission" date="2020-03" db="EMBL/GenBank/DDBJ databases">
        <title>Whole genome shotgun sequence of Phytohabitans flavus NBRC 107702.</title>
        <authorList>
            <person name="Komaki H."/>
            <person name="Tamura T."/>
        </authorList>
    </citation>
    <scope>NUCLEOTIDE SEQUENCE [LARGE SCALE GENOMIC DNA]</scope>
    <source>
        <strain evidence="2 3">NBRC 107702</strain>
    </source>
</reference>